<proteinExistence type="predicted"/>
<sequence length="103" mass="11865">MRVDVRVQRFHTGWNFLFPRTLPTNLEGSSCPSPIPAQEWRVQPPMLTAAMPVVAVIAMSPPLSRQWVIISRNSTDFPVPCRTQKNQCEQRATSYVQRTRQNR</sequence>
<gene>
    <name evidence="1" type="ORF">FA13DRAFT_435508</name>
</gene>
<keyword evidence="2" id="KW-1185">Reference proteome</keyword>
<evidence type="ECO:0000313" key="2">
    <source>
        <dbReference type="Proteomes" id="UP000298030"/>
    </source>
</evidence>
<dbReference type="AlphaFoldDB" id="A0A4Y7TZ06"/>
<evidence type="ECO:0000313" key="1">
    <source>
        <dbReference type="EMBL" id="TEB39068.1"/>
    </source>
</evidence>
<dbReference type="Proteomes" id="UP000298030">
    <property type="component" value="Unassembled WGS sequence"/>
</dbReference>
<organism evidence="1 2">
    <name type="scientific">Coprinellus micaceus</name>
    <name type="common">Glistening ink-cap mushroom</name>
    <name type="synonym">Coprinus micaceus</name>
    <dbReference type="NCBI Taxonomy" id="71717"/>
    <lineage>
        <taxon>Eukaryota</taxon>
        <taxon>Fungi</taxon>
        <taxon>Dikarya</taxon>
        <taxon>Basidiomycota</taxon>
        <taxon>Agaricomycotina</taxon>
        <taxon>Agaricomycetes</taxon>
        <taxon>Agaricomycetidae</taxon>
        <taxon>Agaricales</taxon>
        <taxon>Agaricineae</taxon>
        <taxon>Psathyrellaceae</taxon>
        <taxon>Coprinellus</taxon>
    </lineage>
</organism>
<comment type="caution">
    <text evidence="1">The sequence shown here is derived from an EMBL/GenBank/DDBJ whole genome shotgun (WGS) entry which is preliminary data.</text>
</comment>
<name>A0A4Y7TZ06_COPMI</name>
<accession>A0A4Y7TZ06</accession>
<dbReference type="OrthoDB" id="4478223at2759"/>
<reference evidence="1 2" key="1">
    <citation type="journal article" date="2019" name="Nat. Ecol. Evol.">
        <title>Megaphylogeny resolves global patterns of mushroom evolution.</title>
        <authorList>
            <person name="Varga T."/>
            <person name="Krizsan K."/>
            <person name="Foldi C."/>
            <person name="Dima B."/>
            <person name="Sanchez-Garcia M."/>
            <person name="Sanchez-Ramirez S."/>
            <person name="Szollosi G.J."/>
            <person name="Szarkandi J.G."/>
            <person name="Papp V."/>
            <person name="Albert L."/>
            <person name="Andreopoulos W."/>
            <person name="Angelini C."/>
            <person name="Antonin V."/>
            <person name="Barry K.W."/>
            <person name="Bougher N.L."/>
            <person name="Buchanan P."/>
            <person name="Buyck B."/>
            <person name="Bense V."/>
            <person name="Catcheside P."/>
            <person name="Chovatia M."/>
            <person name="Cooper J."/>
            <person name="Damon W."/>
            <person name="Desjardin D."/>
            <person name="Finy P."/>
            <person name="Geml J."/>
            <person name="Haridas S."/>
            <person name="Hughes K."/>
            <person name="Justo A."/>
            <person name="Karasinski D."/>
            <person name="Kautmanova I."/>
            <person name="Kiss B."/>
            <person name="Kocsube S."/>
            <person name="Kotiranta H."/>
            <person name="LaButti K.M."/>
            <person name="Lechner B.E."/>
            <person name="Liimatainen K."/>
            <person name="Lipzen A."/>
            <person name="Lukacs Z."/>
            <person name="Mihaltcheva S."/>
            <person name="Morgado L.N."/>
            <person name="Niskanen T."/>
            <person name="Noordeloos M.E."/>
            <person name="Ohm R.A."/>
            <person name="Ortiz-Santana B."/>
            <person name="Ovrebo C."/>
            <person name="Racz N."/>
            <person name="Riley R."/>
            <person name="Savchenko A."/>
            <person name="Shiryaev A."/>
            <person name="Soop K."/>
            <person name="Spirin V."/>
            <person name="Szebenyi C."/>
            <person name="Tomsovsky M."/>
            <person name="Tulloss R.E."/>
            <person name="Uehling J."/>
            <person name="Grigoriev I.V."/>
            <person name="Vagvolgyi C."/>
            <person name="Papp T."/>
            <person name="Martin F.M."/>
            <person name="Miettinen O."/>
            <person name="Hibbett D.S."/>
            <person name="Nagy L.G."/>
        </authorList>
    </citation>
    <scope>NUCLEOTIDE SEQUENCE [LARGE SCALE GENOMIC DNA]</scope>
    <source>
        <strain evidence="1 2">FP101781</strain>
    </source>
</reference>
<dbReference type="EMBL" id="QPFP01000002">
    <property type="protein sequence ID" value="TEB39068.1"/>
    <property type="molecule type" value="Genomic_DNA"/>
</dbReference>
<protein>
    <submittedName>
        <fullName evidence="1">Uncharacterized protein</fullName>
    </submittedName>
</protein>